<sequence length="214" mass="25347">MSMEIDELAETIMDCVMNSHIISEEGRSYIEQHIPTKPPETDIQSARFDLYEKTGKERIQKVALVFKTHQEARRWYSQFKQHATTHQKVHKKAALLDNVLFKYGDYGKSLFQYAEYICEFIDQQPLCVFQHMIPDHDLRLSETHPYYFKIHWAFRGFMTPQTSSMVKAERNPSLMNKLKDEEIPRKLVPIDTYMRSLMDKNNNSSQDEDDDDDQ</sequence>
<dbReference type="EMBL" id="CAJJDN010000178">
    <property type="protein sequence ID" value="CAD8127628.1"/>
    <property type="molecule type" value="Genomic_DNA"/>
</dbReference>
<evidence type="ECO:0000313" key="2">
    <source>
        <dbReference type="Proteomes" id="UP000692954"/>
    </source>
</evidence>
<proteinExistence type="predicted"/>
<evidence type="ECO:0000313" key="1">
    <source>
        <dbReference type="EMBL" id="CAD8127628.1"/>
    </source>
</evidence>
<gene>
    <name evidence="1" type="ORF">PSON_ATCC_30995.1.T1780061</name>
</gene>
<dbReference type="Proteomes" id="UP000692954">
    <property type="component" value="Unassembled WGS sequence"/>
</dbReference>
<protein>
    <submittedName>
        <fullName evidence="1">Uncharacterized protein</fullName>
    </submittedName>
</protein>
<comment type="caution">
    <text evidence="1">The sequence shown here is derived from an EMBL/GenBank/DDBJ whole genome shotgun (WGS) entry which is preliminary data.</text>
</comment>
<accession>A0A8S1RHR6</accession>
<dbReference type="AlphaFoldDB" id="A0A8S1RHR6"/>
<dbReference type="OrthoDB" id="287251at2759"/>
<keyword evidence="2" id="KW-1185">Reference proteome</keyword>
<organism evidence="1 2">
    <name type="scientific">Paramecium sonneborni</name>
    <dbReference type="NCBI Taxonomy" id="65129"/>
    <lineage>
        <taxon>Eukaryota</taxon>
        <taxon>Sar</taxon>
        <taxon>Alveolata</taxon>
        <taxon>Ciliophora</taxon>
        <taxon>Intramacronucleata</taxon>
        <taxon>Oligohymenophorea</taxon>
        <taxon>Peniculida</taxon>
        <taxon>Parameciidae</taxon>
        <taxon>Paramecium</taxon>
    </lineage>
</organism>
<name>A0A8S1RHR6_9CILI</name>
<reference evidence="1" key="1">
    <citation type="submission" date="2021-01" db="EMBL/GenBank/DDBJ databases">
        <authorList>
            <consortium name="Genoscope - CEA"/>
            <person name="William W."/>
        </authorList>
    </citation>
    <scope>NUCLEOTIDE SEQUENCE</scope>
</reference>